<dbReference type="AlphaFoldDB" id="A0A016TFK0"/>
<sequence>MTCSSSVLPLPTCTRWLRTSIRATRTTVESPDDSGSLPYLNTKVQICNGTKQFLWYKKPISKNIMLHSRSAHPLFMKANVIRNLIITKEKTCSRVSPEVEENIRQILEENGYTTSKPSSWRPSFVTGGIPLVLPYVNEHIARDVNRVVRASMLLIRLIFRPPPNLKSLLTSSRMYEDKYGRKSSTYCTEKKICQLRGTVYLVTCEGCGQKYIGETLRPRLDEHVRALRNPSSYPNSGFARARTLCHTHTRTSASDPSYCITPLSGGPARKETDRGLGDKATVPPK</sequence>
<dbReference type="InterPro" id="IPR058912">
    <property type="entry name" value="HTH_animal"/>
</dbReference>
<gene>
    <name evidence="3" type="primary">Acey_s0107.g3804</name>
    <name evidence="3" type="ORF">Y032_0107g3804</name>
</gene>
<dbReference type="Proteomes" id="UP000024635">
    <property type="component" value="Unassembled WGS sequence"/>
</dbReference>
<feature type="region of interest" description="Disordered" evidence="1">
    <location>
        <begin position="250"/>
        <end position="285"/>
    </location>
</feature>
<dbReference type="PANTHER" id="PTHR21301">
    <property type="entry name" value="REVERSE TRANSCRIPTASE"/>
    <property type="match status" value="1"/>
</dbReference>
<comment type="caution">
    <text evidence="3">The sequence shown here is derived from an EMBL/GenBank/DDBJ whole genome shotgun (WGS) entry which is preliminary data.</text>
</comment>
<proteinExistence type="predicted"/>
<evidence type="ECO:0000313" key="3">
    <source>
        <dbReference type="EMBL" id="EYC01442.1"/>
    </source>
</evidence>
<dbReference type="PANTHER" id="PTHR21301:SF10">
    <property type="entry name" value="REVERSE TRANSCRIPTASE DOMAIN-CONTAINING PROTEIN"/>
    <property type="match status" value="1"/>
</dbReference>
<protein>
    <recommendedName>
        <fullName evidence="2">Helix-turn-helix domain-containing protein</fullName>
    </recommendedName>
</protein>
<dbReference type="EMBL" id="JARK01001443">
    <property type="protein sequence ID" value="EYC01442.1"/>
    <property type="molecule type" value="Genomic_DNA"/>
</dbReference>
<evidence type="ECO:0000259" key="2">
    <source>
        <dbReference type="Pfam" id="PF26215"/>
    </source>
</evidence>
<accession>A0A016TFK0</accession>
<dbReference type="Pfam" id="PF26215">
    <property type="entry name" value="HTH_animal"/>
    <property type="match status" value="1"/>
</dbReference>
<name>A0A016TFK0_9BILA</name>
<feature type="compositionally biased region" description="Basic and acidic residues" evidence="1">
    <location>
        <begin position="268"/>
        <end position="277"/>
    </location>
</feature>
<reference evidence="4" key="1">
    <citation type="journal article" date="2015" name="Nat. Genet.">
        <title>The genome and transcriptome of the zoonotic hookworm Ancylostoma ceylanicum identify infection-specific gene families.</title>
        <authorList>
            <person name="Schwarz E.M."/>
            <person name="Hu Y."/>
            <person name="Antoshechkin I."/>
            <person name="Miller M.M."/>
            <person name="Sternberg P.W."/>
            <person name="Aroian R.V."/>
        </authorList>
    </citation>
    <scope>NUCLEOTIDE SEQUENCE</scope>
    <source>
        <strain evidence="4">HY135</strain>
    </source>
</reference>
<organism evidence="3 4">
    <name type="scientific">Ancylostoma ceylanicum</name>
    <dbReference type="NCBI Taxonomy" id="53326"/>
    <lineage>
        <taxon>Eukaryota</taxon>
        <taxon>Metazoa</taxon>
        <taxon>Ecdysozoa</taxon>
        <taxon>Nematoda</taxon>
        <taxon>Chromadorea</taxon>
        <taxon>Rhabditida</taxon>
        <taxon>Rhabditina</taxon>
        <taxon>Rhabditomorpha</taxon>
        <taxon>Strongyloidea</taxon>
        <taxon>Ancylostomatidae</taxon>
        <taxon>Ancylostomatinae</taxon>
        <taxon>Ancylostoma</taxon>
    </lineage>
</organism>
<feature type="domain" description="Helix-turn-helix" evidence="2">
    <location>
        <begin position="64"/>
        <end position="114"/>
    </location>
</feature>
<evidence type="ECO:0000256" key="1">
    <source>
        <dbReference type="SAM" id="MobiDB-lite"/>
    </source>
</evidence>
<dbReference type="OrthoDB" id="10060112at2759"/>
<keyword evidence="4" id="KW-1185">Reference proteome</keyword>
<evidence type="ECO:0000313" key="4">
    <source>
        <dbReference type="Proteomes" id="UP000024635"/>
    </source>
</evidence>